<feature type="compositionally biased region" description="Polar residues" evidence="1">
    <location>
        <begin position="458"/>
        <end position="468"/>
    </location>
</feature>
<accession>A0ABQ5H2X9</accession>
<evidence type="ECO:0000313" key="3">
    <source>
        <dbReference type="Proteomes" id="UP001151760"/>
    </source>
</evidence>
<feature type="compositionally biased region" description="Polar residues" evidence="1">
    <location>
        <begin position="436"/>
        <end position="450"/>
    </location>
</feature>
<evidence type="ECO:0000313" key="2">
    <source>
        <dbReference type="EMBL" id="GJT81562.1"/>
    </source>
</evidence>
<comment type="caution">
    <text evidence="2">The sequence shown here is derived from an EMBL/GenBank/DDBJ whole genome shotgun (WGS) entry which is preliminary data.</text>
</comment>
<dbReference type="EMBL" id="BQNB010019091">
    <property type="protein sequence ID" value="GJT81562.1"/>
    <property type="molecule type" value="Genomic_DNA"/>
</dbReference>
<evidence type="ECO:0008006" key="4">
    <source>
        <dbReference type="Google" id="ProtNLM"/>
    </source>
</evidence>
<sequence>MSDWKPQCPRNLYVSVLVFYQEGTDSYEFLLDNKKCVVNANVFRTILDICLKVEGVNFTDVPDDVTTLTFLIRLGYKDPLYKHTNMFVDHMHQPWRTLAEIINKCLSRKTASNDKLRRSRIDILWGMFYRENVNYPKLIWEDLAYQIDHMKEKRLRHKIMPFPRFTKVIINHFLKQYNSLSTLMFQHYHTIKDDGILYRLKFVRIGKDYKEYGFSIRKTMLTEAIKQYESYQMFFKYFTGQIPPRRAEAMRKTSSKRRIKKIDTLSADDNIISDDPDTTLELGKSISKTKAEEAKAARQVHYHRVQHYYREQLNIIWLNASLIVSGLRCYTPVNGKITVVTLVRELCPHGKGRVMWRLFVVVGGHSLLRDKGRRCGFLATMLGLRYLGEPTKRRKSSKVTFDPLKNLKGVPSLTPEEQEAANIMQALKESKKTSKRQPGTRGSSEGTSTIPGVPDESTVISAPSSEGTVTKPGVPDKEKDITEENVILEKGSKQESEYSEEDKLDDEEKDDKEGDANDECGN</sequence>
<feature type="compositionally biased region" description="Acidic residues" evidence="1">
    <location>
        <begin position="497"/>
        <end position="510"/>
    </location>
</feature>
<reference evidence="2" key="2">
    <citation type="submission" date="2022-01" db="EMBL/GenBank/DDBJ databases">
        <authorList>
            <person name="Yamashiro T."/>
            <person name="Shiraishi A."/>
            <person name="Satake H."/>
            <person name="Nakayama K."/>
        </authorList>
    </citation>
    <scope>NUCLEOTIDE SEQUENCE</scope>
</reference>
<keyword evidence="3" id="KW-1185">Reference proteome</keyword>
<protein>
    <recommendedName>
        <fullName evidence="4">BTB domain-containing protein</fullName>
    </recommendedName>
</protein>
<organism evidence="2 3">
    <name type="scientific">Tanacetum coccineum</name>
    <dbReference type="NCBI Taxonomy" id="301880"/>
    <lineage>
        <taxon>Eukaryota</taxon>
        <taxon>Viridiplantae</taxon>
        <taxon>Streptophyta</taxon>
        <taxon>Embryophyta</taxon>
        <taxon>Tracheophyta</taxon>
        <taxon>Spermatophyta</taxon>
        <taxon>Magnoliopsida</taxon>
        <taxon>eudicotyledons</taxon>
        <taxon>Gunneridae</taxon>
        <taxon>Pentapetalae</taxon>
        <taxon>asterids</taxon>
        <taxon>campanulids</taxon>
        <taxon>Asterales</taxon>
        <taxon>Asteraceae</taxon>
        <taxon>Asteroideae</taxon>
        <taxon>Anthemideae</taxon>
        <taxon>Anthemidinae</taxon>
        <taxon>Tanacetum</taxon>
    </lineage>
</organism>
<gene>
    <name evidence="2" type="ORF">Tco_1055904</name>
</gene>
<evidence type="ECO:0000256" key="1">
    <source>
        <dbReference type="SAM" id="MobiDB-lite"/>
    </source>
</evidence>
<reference evidence="2" key="1">
    <citation type="journal article" date="2022" name="Int. J. Mol. Sci.">
        <title>Draft Genome of Tanacetum Coccineum: Genomic Comparison of Closely Related Tanacetum-Family Plants.</title>
        <authorList>
            <person name="Yamashiro T."/>
            <person name="Shiraishi A."/>
            <person name="Nakayama K."/>
            <person name="Satake H."/>
        </authorList>
    </citation>
    <scope>NUCLEOTIDE SEQUENCE</scope>
</reference>
<proteinExistence type="predicted"/>
<feature type="region of interest" description="Disordered" evidence="1">
    <location>
        <begin position="428"/>
        <end position="522"/>
    </location>
</feature>
<dbReference type="Proteomes" id="UP001151760">
    <property type="component" value="Unassembled WGS sequence"/>
</dbReference>
<name>A0ABQ5H2X9_9ASTR</name>